<dbReference type="InterPro" id="IPR029058">
    <property type="entry name" value="AB_hydrolase_fold"/>
</dbReference>
<name>A0A418WEZ2_9PROT</name>
<reference evidence="2 3" key="1">
    <citation type="submission" date="2018-09" db="EMBL/GenBank/DDBJ databases">
        <authorList>
            <person name="Zhu H."/>
        </authorList>
    </citation>
    <scope>NUCLEOTIDE SEQUENCE [LARGE SCALE GENOMIC DNA]</scope>
    <source>
        <strain evidence="2 3">K1W22B-8</strain>
    </source>
</reference>
<dbReference type="AlphaFoldDB" id="A0A418WEZ2"/>
<dbReference type="Gene3D" id="3.30.70.1230">
    <property type="entry name" value="Nucleotide cyclase"/>
    <property type="match status" value="1"/>
</dbReference>
<dbReference type="SMART" id="SM00421">
    <property type="entry name" value="HTH_LUXR"/>
    <property type="match status" value="1"/>
</dbReference>
<keyword evidence="3" id="KW-1185">Reference proteome</keyword>
<dbReference type="GO" id="GO:0016787">
    <property type="term" value="F:hydrolase activity"/>
    <property type="evidence" value="ECO:0007669"/>
    <property type="project" value="UniProtKB-KW"/>
</dbReference>
<dbReference type="GO" id="GO:0003677">
    <property type="term" value="F:DNA binding"/>
    <property type="evidence" value="ECO:0007669"/>
    <property type="project" value="InterPro"/>
</dbReference>
<dbReference type="EMBL" id="QYUK01000011">
    <property type="protein sequence ID" value="RJF88601.1"/>
    <property type="molecule type" value="Genomic_DNA"/>
</dbReference>
<dbReference type="Gene3D" id="1.10.10.10">
    <property type="entry name" value="Winged helix-like DNA-binding domain superfamily/Winged helix DNA-binding domain"/>
    <property type="match status" value="1"/>
</dbReference>
<dbReference type="InterPro" id="IPR036388">
    <property type="entry name" value="WH-like_DNA-bd_sf"/>
</dbReference>
<dbReference type="CDD" id="cd06170">
    <property type="entry name" value="LuxR_C_like"/>
    <property type="match status" value="1"/>
</dbReference>
<dbReference type="PANTHER" id="PTHR43433">
    <property type="entry name" value="HYDROLASE, ALPHA/BETA FOLD FAMILY PROTEIN"/>
    <property type="match status" value="1"/>
</dbReference>
<organism evidence="2 3">
    <name type="scientific">Oleomonas cavernae</name>
    <dbReference type="NCBI Taxonomy" id="2320859"/>
    <lineage>
        <taxon>Bacteria</taxon>
        <taxon>Pseudomonadati</taxon>
        <taxon>Pseudomonadota</taxon>
        <taxon>Alphaproteobacteria</taxon>
        <taxon>Acetobacterales</taxon>
        <taxon>Acetobacteraceae</taxon>
        <taxon>Oleomonas</taxon>
    </lineage>
</organism>
<dbReference type="RefSeq" id="WP_119779235.1">
    <property type="nucleotide sequence ID" value="NZ_QYUK01000011.1"/>
</dbReference>
<evidence type="ECO:0000313" key="3">
    <source>
        <dbReference type="Proteomes" id="UP000284605"/>
    </source>
</evidence>
<dbReference type="InterPro" id="IPR016032">
    <property type="entry name" value="Sig_transdc_resp-reg_C-effctor"/>
</dbReference>
<dbReference type="OrthoDB" id="27092at2"/>
<dbReference type="InterPro" id="IPR000792">
    <property type="entry name" value="Tscrpt_reg_LuxR_C"/>
</dbReference>
<sequence>MRPVETRYARSGETRIAYQVIGQGSLDLVLVPGFLSNLDILWEDPGYARLVRRLSRFSRLILFDKRGTGLSDPVPMAALPDLSARSDDIRAVMDATGSTRAALLGASEGAAMAIVFAATWPARVRNLVLYGGYARFDGSVMDARRRRAFLDSIETSWGGSATLAHFAPGRADDRRFAEWWARFERLSASPTCALALARMNGAIDLGGLPSGVKAPTLLIHRTDDAYADSKGSRDLARAIEGARLVELPGREHPIWMGDVDQVAALVEEFLTGMRPVADSDRVLAILLVARLAELPGRPVSRPGAAHPGERSALFHEAVPKVMERYSGHAEWLGADRIAARFDGPARAVGAAVALREAAVALGLAIAQGIHVGEIDLSLSPLAGAPVDIAERIAASARAPDILLSRLASDLVSGAGMQFIDRGPLAGEEGHDPLRVVALATERHLEPVGRKPRAPDPGILTPREREVLALVAEGSSNTHIALQLGLSEHTVKRHVANILLKLDLPTRTAAAGLVARQPAP</sequence>
<dbReference type="Gene3D" id="3.40.50.1820">
    <property type="entry name" value="alpha/beta hydrolase"/>
    <property type="match status" value="1"/>
</dbReference>
<evidence type="ECO:0000313" key="2">
    <source>
        <dbReference type="EMBL" id="RJF88601.1"/>
    </source>
</evidence>
<dbReference type="Proteomes" id="UP000284605">
    <property type="component" value="Unassembled WGS sequence"/>
</dbReference>
<proteinExistence type="predicted"/>
<dbReference type="SUPFAM" id="SSF53474">
    <property type="entry name" value="alpha/beta-Hydrolases"/>
    <property type="match status" value="1"/>
</dbReference>
<accession>A0A418WEZ2</accession>
<evidence type="ECO:0000259" key="1">
    <source>
        <dbReference type="PROSITE" id="PS50043"/>
    </source>
</evidence>
<dbReference type="InterPro" id="IPR029787">
    <property type="entry name" value="Nucleotide_cyclase"/>
</dbReference>
<protein>
    <submittedName>
        <fullName evidence="2">Alpha/beta fold hydrolase</fullName>
    </submittedName>
</protein>
<dbReference type="PRINTS" id="PR00038">
    <property type="entry name" value="HTHLUXR"/>
</dbReference>
<dbReference type="Pfam" id="PF00196">
    <property type="entry name" value="GerE"/>
    <property type="match status" value="1"/>
</dbReference>
<dbReference type="InterPro" id="IPR050471">
    <property type="entry name" value="AB_hydrolase"/>
</dbReference>
<dbReference type="SUPFAM" id="SSF46894">
    <property type="entry name" value="C-terminal effector domain of the bipartite response regulators"/>
    <property type="match status" value="1"/>
</dbReference>
<dbReference type="PANTHER" id="PTHR43433:SF8">
    <property type="entry name" value="BIFUNCTIONAL LIPASE_ADENYLATE CYCLASE LIPJ"/>
    <property type="match status" value="1"/>
</dbReference>
<dbReference type="InterPro" id="IPR000073">
    <property type="entry name" value="AB_hydrolase_1"/>
</dbReference>
<dbReference type="PROSITE" id="PS00622">
    <property type="entry name" value="HTH_LUXR_1"/>
    <property type="match status" value="1"/>
</dbReference>
<dbReference type="GO" id="GO:0006355">
    <property type="term" value="P:regulation of DNA-templated transcription"/>
    <property type="evidence" value="ECO:0007669"/>
    <property type="project" value="InterPro"/>
</dbReference>
<dbReference type="PRINTS" id="PR00111">
    <property type="entry name" value="ABHYDROLASE"/>
</dbReference>
<feature type="domain" description="HTH luxR-type" evidence="1">
    <location>
        <begin position="452"/>
        <end position="517"/>
    </location>
</feature>
<dbReference type="Pfam" id="PF00561">
    <property type="entry name" value="Abhydrolase_1"/>
    <property type="match status" value="1"/>
</dbReference>
<dbReference type="PROSITE" id="PS50043">
    <property type="entry name" value="HTH_LUXR_2"/>
    <property type="match status" value="1"/>
</dbReference>
<comment type="caution">
    <text evidence="2">The sequence shown here is derived from an EMBL/GenBank/DDBJ whole genome shotgun (WGS) entry which is preliminary data.</text>
</comment>
<dbReference type="SUPFAM" id="SSF55073">
    <property type="entry name" value="Nucleotide cyclase"/>
    <property type="match status" value="1"/>
</dbReference>
<gene>
    <name evidence="2" type="ORF">D3874_17685</name>
</gene>
<keyword evidence="2" id="KW-0378">Hydrolase</keyword>